<dbReference type="Gene3D" id="3.40.190.10">
    <property type="entry name" value="Periplasmic binding protein-like II"/>
    <property type="match status" value="2"/>
</dbReference>
<protein>
    <submittedName>
        <fullName evidence="3">ABC transporter substrate-binding protein</fullName>
    </submittedName>
</protein>
<evidence type="ECO:0000313" key="3">
    <source>
        <dbReference type="EMBL" id="GEP68441.1"/>
    </source>
</evidence>
<dbReference type="GO" id="GO:0009228">
    <property type="term" value="P:thiamine biosynthetic process"/>
    <property type="evidence" value="ECO:0007669"/>
    <property type="project" value="InterPro"/>
</dbReference>
<dbReference type="EMBL" id="BKAL01000003">
    <property type="protein sequence ID" value="GEP68441.1"/>
    <property type="molecule type" value="Genomic_DNA"/>
</dbReference>
<dbReference type="SUPFAM" id="SSF53850">
    <property type="entry name" value="Periplasmic binding protein-like II"/>
    <property type="match status" value="1"/>
</dbReference>
<organism evidence="3 4">
    <name type="scientific">Cellulomonas soli</name>
    <dbReference type="NCBI Taxonomy" id="931535"/>
    <lineage>
        <taxon>Bacteria</taxon>
        <taxon>Bacillati</taxon>
        <taxon>Actinomycetota</taxon>
        <taxon>Actinomycetes</taxon>
        <taxon>Micrococcales</taxon>
        <taxon>Cellulomonadaceae</taxon>
        <taxon>Cellulomonas</taxon>
    </lineage>
</organism>
<dbReference type="PANTHER" id="PTHR31528">
    <property type="entry name" value="4-AMINO-5-HYDROXYMETHYL-2-METHYLPYRIMIDINE PHOSPHATE SYNTHASE THI11-RELATED"/>
    <property type="match status" value="1"/>
</dbReference>
<dbReference type="OrthoDB" id="174578at2"/>
<reference evidence="3 4" key="1">
    <citation type="submission" date="2019-07" db="EMBL/GenBank/DDBJ databases">
        <title>Whole genome shotgun sequence of Cellulomonas soli NBRC 109434.</title>
        <authorList>
            <person name="Hosoyama A."/>
            <person name="Uohara A."/>
            <person name="Ohji S."/>
            <person name="Ichikawa N."/>
        </authorList>
    </citation>
    <scope>NUCLEOTIDE SEQUENCE [LARGE SCALE GENOMIC DNA]</scope>
    <source>
        <strain evidence="3 4">NBRC 109434</strain>
    </source>
</reference>
<dbReference type="Proteomes" id="UP000321798">
    <property type="component" value="Unassembled WGS sequence"/>
</dbReference>
<accession>A0A512PB54</accession>
<dbReference type="RefSeq" id="WP_146952188.1">
    <property type="nucleotide sequence ID" value="NZ_BAABBJ010000009.1"/>
</dbReference>
<dbReference type="InterPro" id="IPR015168">
    <property type="entry name" value="SsuA/THI5"/>
</dbReference>
<feature type="domain" description="SsuA/THI5-like" evidence="2">
    <location>
        <begin position="51"/>
        <end position="264"/>
    </location>
</feature>
<keyword evidence="1" id="KW-0732">Signal</keyword>
<name>A0A512PB54_9CELL</name>
<comment type="caution">
    <text evidence="3">The sequence shown here is derived from an EMBL/GenBank/DDBJ whole genome shotgun (WGS) entry which is preliminary data.</text>
</comment>
<keyword evidence="4" id="KW-1185">Reference proteome</keyword>
<evidence type="ECO:0000259" key="2">
    <source>
        <dbReference type="Pfam" id="PF09084"/>
    </source>
</evidence>
<proteinExistence type="predicted"/>
<feature type="signal peptide" evidence="1">
    <location>
        <begin position="1"/>
        <end position="21"/>
    </location>
</feature>
<gene>
    <name evidence="3" type="ORF">CSO01_11560</name>
</gene>
<dbReference type="AlphaFoldDB" id="A0A512PB54"/>
<dbReference type="PANTHER" id="PTHR31528:SF3">
    <property type="entry name" value="THIAMINE BIOSYNTHESIS PROTEIN HI_0357-RELATED"/>
    <property type="match status" value="1"/>
</dbReference>
<dbReference type="PROSITE" id="PS51257">
    <property type="entry name" value="PROKAR_LIPOPROTEIN"/>
    <property type="match status" value="1"/>
</dbReference>
<dbReference type="InterPro" id="IPR027939">
    <property type="entry name" value="NMT1/THI5"/>
</dbReference>
<evidence type="ECO:0000256" key="1">
    <source>
        <dbReference type="SAM" id="SignalP"/>
    </source>
</evidence>
<dbReference type="Pfam" id="PF09084">
    <property type="entry name" value="NMT1"/>
    <property type="match status" value="1"/>
</dbReference>
<feature type="chain" id="PRO_5039061463" evidence="1">
    <location>
        <begin position="22"/>
        <end position="341"/>
    </location>
</feature>
<sequence length="341" mass="36578">MSTRHPHRLALLAVPSLLALAACSSPAAGSSDDASADGLTPVTVVLDWTPNTNHTGLYVALANGYFADQGLDVSIVQPPEDGAEALVASGSAQFGVSYQENVTQARQSDVPIVSIAAVIAHNTSGFASPVDRGITRPKDYEGHVYGGWGSPIEGAILSALVAGDGGDPSKVTNVDIGTTSVIQAFQRDIDLGWVFEGWDVPLAQEQGLDLNLQLVRDYDDALDWYTPVLISNEDVVADQPELAQSFVTAATQGYTYAIEHPAEAADLLLEQVPDLDAEQVHASQEYLADEYQSDSPEWGYQRDEVWSGFSTWLEENDIIDPGFDWASAYTNEFVEGVDDQA</sequence>
<evidence type="ECO:0000313" key="4">
    <source>
        <dbReference type="Proteomes" id="UP000321798"/>
    </source>
</evidence>